<evidence type="ECO:0000313" key="9">
    <source>
        <dbReference type="EMBL" id="KAJ8031582.1"/>
    </source>
</evidence>
<dbReference type="PROSITE" id="PS00137">
    <property type="entry name" value="SUBTILASE_HIS"/>
    <property type="match status" value="1"/>
</dbReference>
<dbReference type="InterPro" id="IPR023827">
    <property type="entry name" value="Peptidase_S8_Asp-AS"/>
</dbReference>
<dbReference type="InterPro" id="IPR022398">
    <property type="entry name" value="Peptidase_S8_His-AS"/>
</dbReference>
<dbReference type="FunFam" id="3.40.50.200:FF:000014">
    <property type="entry name" value="Proteinase K"/>
    <property type="match status" value="1"/>
</dbReference>
<keyword evidence="4 5" id="KW-0720">Serine protease</keyword>
<evidence type="ECO:0000256" key="6">
    <source>
        <dbReference type="SAM" id="SignalP"/>
    </source>
</evidence>
<dbReference type="GO" id="GO:0005615">
    <property type="term" value="C:extracellular space"/>
    <property type="evidence" value="ECO:0007669"/>
    <property type="project" value="TreeGrafter"/>
</dbReference>
<evidence type="ECO:0000256" key="4">
    <source>
        <dbReference type="ARBA" id="ARBA00022825"/>
    </source>
</evidence>
<accession>A0A9Q1BRQ0</accession>
<dbReference type="PANTHER" id="PTHR43806">
    <property type="entry name" value="PEPTIDASE S8"/>
    <property type="match status" value="1"/>
</dbReference>
<evidence type="ECO:0000256" key="2">
    <source>
        <dbReference type="ARBA" id="ARBA00022670"/>
    </source>
</evidence>
<dbReference type="Pfam" id="PF05922">
    <property type="entry name" value="Inhibitor_I9"/>
    <property type="match status" value="1"/>
</dbReference>
<evidence type="ECO:0000259" key="7">
    <source>
        <dbReference type="Pfam" id="PF00082"/>
    </source>
</evidence>
<feature type="domain" description="Peptidase S8/S53" evidence="7">
    <location>
        <begin position="130"/>
        <end position="330"/>
    </location>
</feature>
<comment type="caution">
    <text evidence="9">The sequence shown here is derived from an EMBL/GenBank/DDBJ whole genome shotgun (WGS) entry which is preliminary data.</text>
</comment>
<feature type="chain" id="PRO_5040145915" evidence="6">
    <location>
        <begin position="16"/>
        <end position="344"/>
    </location>
</feature>
<evidence type="ECO:0000256" key="5">
    <source>
        <dbReference type="PROSITE-ProRule" id="PRU01240"/>
    </source>
</evidence>
<dbReference type="InterPro" id="IPR010259">
    <property type="entry name" value="S8pro/Inhibitor_I9"/>
</dbReference>
<feature type="domain" description="Inhibitor I9" evidence="8">
    <location>
        <begin position="31"/>
        <end position="97"/>
    </location>
</feature>
<dbReference type="InterPro" id="IPR050131">
    <property type="entry name" value="Peptidase_S8_subtilisin-like"/>
</dbReference>
<dbReference type="PRINTS" id="PR00723">
    <property type="entry name" value="SUBTILISIN"/>
</dbReference>
<feature type="active site" description="Charge relay system" evidence="5">
    <location>
        <position position="139"/>
    </location>
</feature>
<dbReference type="PANTHER" id="PTHR43806:SF58">
    <property type="entry name" value="ALKALINE PROTEASE 1-RELATED"/>
    <property type="match status" value="1"/>
</dbReference>
<dbReference type="OrthoDB" id="206201at2759"/>
<evidence type="ECO:0000256" key="1">
    <source>
        <dbReference type="ARBA" id="ARBA00011073"/>
    </source>
</evidence>
<dbReference type="InterPro" id="IPR037045">
    <property type="entry name" value="S8pro/Inhibitor_I9_sf"/>
</dbReference>
<feature type="active site" description="Charge relay system" evidence="5">
    <location>
        <position position="322"/>
    </location>
</feature>
<keyword evidence="3 5" id="KW-0378">Hydrolase</keyword>
<dbReference type="PROSITE" id="PS51892">
    <property type="entry name" value="SUBTILASE"/>
    <property type="match status" value="1"/>
</dbReference>
<dbReference type="Proteomes" id="UP001152320">
    <property type="component" value="Chromosome 12"/>
</dbReference>
<evidence type="ECO:0000313" key="10">
    <source>
        <dbReference type="Proteomes" id="UP001152320"/>
    </source>
</evidence>
<dbReference type="CDD" id="cd04077">
    <property type="entry name" value="Peptidases_S8_PCSK9_ProteinaseK_like"/>
    <property type="match status" value="1"/>
</dbReference>
<keyword evidence="2 5" id="KW-0645">Protease</keyword>
<dbReference type="InterPro" id="IPR000209">
    <property type="entry name" value="Peptidase_S8/S53_dom"/>
</dbReference>
<feature type="signal peptide" evidence="6">
    <location>
        <begin position="1"/>
        <end position="15"/>
    </location>
</feature>
<dbReference type="InterPro" id="IPR036852">
    <property type="entry name" value="Peptidase_S8/S53_dom_sf"/>
</dbReference>
<organism evidence="9 10">
    <name type="scientific">Holothuria leucospilota</name>
    <name type="common">Black long sea cucumber</name>
    <name type="synonym">Mertensiothuria leucospilota</name>
    <dbReference type="NCBI Taxonomy" id="206669"/>
    <lineage>
        <taxon>Eukaryota</taxon>
        <taxon>Metazoa</taxon>
        <taxon>Echinodermata</taxon>
        <taxon>Eleutherozoa</taxon>
        <taxon>Echinozoa</taxon>
        <taxon>Holothuroidea</taxon>
        <taxon>Aspidochirotacea</taxon>
        <taxon>Aspidochirotida</taxon>
        <taxon>Holothuriidae</taxon>
        <taxon>Holothuria</taxon>
    </lineage>
</organism>
<dbReference type="SUPFAM" id="SSF52743">
    <property type="entry name" value="Subtilisin-like"/>
    <property type="match status" value="1"/>
</dbReference>
<dbReference type="InterPro" id="IPR015500">
    <property type="entry name" value="Peptidase_S8_subtilisin-rel"/>
</dbReference>
<evidence type="ECO:0000256" key="3">
    <source>
        <dbReference type="ARBA" id="ARBA00022801"/>
    </source>
</evidence>
<dbReference type="Pfam" id="PF00082">
    <property type="entry name" value="Peptidase_S8"/>
    <property type="match status" value="1"/>
</dbReference>
<proteinExistence type="inferred from homology"/>
<dbReference type="AlphaFoldDB" id="A0A9Q1BRQ0"/>
<sequence>MKFLLVTLLAAAASASFAPLYTVMKKIDGSYIVVLNDGESLTVAVKTLRDSPFFSLVLGGRIERVYGSVLNGFSATLNEKALEFIRSMDIVKYVAEDGLARASQVTSWGLDRIDQRNLPLDNTYNPPRHGTNVTVYVIDTGIRHTHIDFGGRVEFGFDYEGGSGEDHNGHGTHCAGTIGGNSFGVASDVVLRNVRVLSCNGIGTVSRLIDGVNYVKDDCGGLCVASMSLDADTSVPLNSAVANLVASGVPAVVAAGNENADACNYSPASETSAITVGSADDGDWRSSFSNWGECLDIFAPGYLISSTWHDSDVGSVRFSGTSMACSHVAGKCRSSSSRERCQCR</sequence>
<reference evidence="9" key="1">
    <citation type="submission" date="2021-10" db="EMBL/GenBank/DDBJ databases">
        <title>Tropical sea cucumber genome reveals ecological adaptation and Cuvierian tubules defense mechanism.</title>
        <authorList>
            <person name="Chen T."/>
        </authorList>
    </citation>
    <scope>NUCLEOTIDE SEQUENCE</scope>
    <source>
        <strain evidence="9">Nanhai2018</strain>
        <tissue evidence="9">Muscle</tissue>
    </source>
</reference>
<dbReference type="GO" id="GO:0004252">
    <property type="term" value="F:serine-type endopeptidase activity"/>
    <property type="evidence" value="ECO:0007669"/>
    <property type="project" value="UniProtKB-UniRule"/>
</dbReference>
<feature type="active site" description="Charge relay system" evidence="5">
    <location>
        <position position="170"/>
    </location>
</feature>
<comment type="similarity">
    <text evidence="1 5">Belongs to the peptidase S8 family.</text>
</comment>
<name>A0A9Q1BRQ0_HOLLE</name>
<dbReference type="EMBL" id="JAIZAY010000012">
    <property type="protein sequence ID" value="KAJ8031582.1"/>
    <property type="molecule type" value="Genomic_DNA"/>
</dbReference>
<keyword evidence="6" id="KW-0732">Signal</keyword>
<gene>
    <name evidence="9" type="ORF">HOLleu_24818</name>
</gene>
<dbReference type="PROSITE" id="PS00136">
    <property type="entry name" value="SUBTILASE_ASP"/>
    <property type="match status" value="1"/>
</dbReference>
<keyword evidence="10" id="KW-1185">Reference proteome</keyword>
<dbReference type="GO" id="GO:0006508">
    <property type="term" value="P:proteolysis"/>
    <property type="evidence" value="ECO:0007669"/>
    <property type="project" value="UniProtKB-KW"/>
</dbReference>
<dbReference type="InterPro" id="IPR034193">
    <property type="entry name" value="PCSK9_ProteinaseK-like"/>
</dbReference>
<dbReference type="Gene3D" id="3.30.70.80">
    <property type="entry name" value="Peptidase S8 propeptide/proteinase inhibitor I9"/>
    <property type="match status" value="1"/>
</dbReference>
<dbReference type="SUPFAM" id="SSF54897">
    <property type="entry name" value="Protease propeptides/inhibitors"/>
    <property type="match status" value="1"/>
</dbReference>
<protein>
    <submittedName>
        <fullName evidence="9">Proteinase R</fullName>
    </submittedName>
</protein>
<evidence type="ECO:0000259" key="8">
    <source>
        <dbReference type="Pfam" id="PF05922"/>
    </source>
</evidence>
<dbReference type="Gene3D" id="3.40.50.200">
    <property type="entry name" value="Peptidase S8/S53 domain"/>
    <property type="match status" value="1"/>
</dbReference>